<name>A0A951QBF0_9CYAN</name>
<dbReference type="Gene3D" id="3.40.50.2300">
    <property type="match status" value="1"/>
</dbReference>
<dbReference type="SMART" id="SM01247">
    <property type="entry name" value="KaiA"/>
    <property type="match status" value="1"/>
</dbReference>
<dbReference type="SUPFAM" id="SSF101215">
    <property type="entry name" value="KaiA/RbsU domain"/>
    <property type="match status" value="1"/>
</dbReference>
<dbReference type="Gene3D" id="1.10.1240.30">
    <property type="entry name" value="KaiA/RbsU domain"/>
    <property type="match status" value="1"/>
</dbReference>
<evidence type="ECO:0000256" key="3">
    <source>
        <dbReference type="SAM" id="MobiDB-lite"/>
    </source>
</evidence>
<dbReference type="InterPro" id="IPR020856">
    <property type="entry name" value="Circadian_clock_protein_KaiA_C"/>
</dbReference>
<dbReference type="InterPro" id="IPR017944">
    <property type="entry name" value="KaiA/RbsU_helical_domain_sf"/>
</dbReference>
<dbReference type="EMBL" id="JAHHHD010000007">
    <property type="protein sequence ID" value="MBW4658741.1"/>
    <property type="molecule type" value="Genomic_DNA"/>
</dbReference>
<feature type="domain" description="KaiA C-terminal" evidence="5">
    <location>
        <begin position="71"/>
        <end position="179"/>
    </location>
</feature>
<evidence type="ECO:0000259" key="5">
    <source>
        <dbReference type="PROSITE" id="PS51431"/>
    </source>
</evidence>
<feature type="region of interest" description="Disordered" evidence="3">
    <location>
        <begin position="1"/>
        <end position="20"/>
    </location>
</feature>
<reference evidence="6" key="1">
    <citation type="submission" date="2021-05" db="EMBL/GenBank/DDBJ databases">
        <authorList>
            <person name="Pietrasiak N."/>
            <person name="Ward R."/>
            <person name="Stajich J.E."/>
            <person name="Kurbessoian T."/>
        </authorList>
    </citation>
    <scope>NUCLEOTIDE SEQUENCE</scope>
    <source>
        <strain evidence="6">UHER 2000/2452</strain>
    </source>
</reference>
<dbReference type="PROSITE" id="PS51430">
    <property type="entry name" value="KAIA_N"/>
    <property type="match status" value="1"/>
</dbReference>
<evidence type="ECO:0000313" key="6">
    <source>
        <dbReference type="EMBL" id="MBW4658741.1"/>
    </source>
</evidence>
<accession>A0A951QBF0</accession>
<comment type="caution">
    <text evidence="6">The sequence shown here is derived from an EMBL/GenBank/DDBJ whole genome shotgun (WGS) entry which is preliminary data.</text>
</comment>
<dbReference type="GO" id="GO:0007623">
    <property type="term" value="P:circadian rhythm"/>
    <property type="evidence" value="ECO:0007669"/>
    <property type="project" value="InterPro"/>
</dbReference>
<dbReference type="InterPro" id="IPR011648">
    <property type="entry name" value="Circadian_clock_KaiA"/>
</dbReference>
<dbReference type="Pfam" id="PF07688">
    <property type="entry name" value="KaiA"/>
    <property type="match status" value="1"/>
</dbReference>
<dbReference type="InterPro" id="IPR020844">
    <property type="entry name" value="Circadian_clock_KaiA_N"/>
</dbReference>
<evidence type="ECO:0000256" key="1">
    <source>
        <dbReference type="ARBA" id="ARBA00023108"/>
    </source>
</evidence>
<evidence type="ECO:0000256" key="2">
    <source>
        <dbReference type="ARBA" id="ARBA00034852"/>
    </source>
</evidence>
<evidence type="ECO:0000259" key="4">
    <source>
        <dbReference type="PROSITE" id="PS51430"/>
    </source>
</evidence>
<feature type="domain" description="KaiA N-terminal" evidence="4">
    <location>
        <begin position="1"/>
        <end position="61"/>
    </location>
</feature>
<proteinExistence type="predicted"/>
<gene>
    <name evidence="6" type="ORF">KME15_08705</name>
</gene>
<dbReference type="PROSITE" id="PS51431">
    <property type="entry name" value="KAIA_C"/>
    <property type="match status" value="1"/>
</dbReference>
<evidence type="ECO:0000313" key="7">
    <source>
        <dbReference type="Proteomes" id="UP000757435"/>
    </source>
</evidence>
<sequence length="186" mass="21251">MGQACSISPDSVSPDLVSPDSVSPDLALPASVPLDSVDTQIPHKSLVAQQMRLAEKLKERLGYLGIYYKRSSKNFLRYMSLPQRQELLQQLKADYREIILSYFSQESGLNQKIDNFVNIAFFADVPIAQIVEIHMGLMDEFSKQLKLEGRSDEILQDYRLTLIDTIAHLCEMYRRSIPREPISKDQ</sequence>
<reference evidence="6" key="2">
    <citation type="journal article" date="2022" name="Microbiol. Resour. Announc.">
        <title>Metagenome Sequencing to Explore Phylogenomics of Terrestrial Cyanobacteria.</title>
        <authorList>
            <person name="Ward R.D."/>
            <person name="Stajich J.E."/>
            <person name="Johansen J.R."/>
            <person name="Huntemann M."/>
            <person name="Clum A."/>
            <person name="Foster B."/>
            <person name="Foster B."/>
            <person name="Roux S."/>
            <person name="Palaniappan K."/>
            <person name="Varghese N."/>
            <person name="Mukherjee S."/>
            <person name="Reddy T.B.K."/>
            <person name="Daum C."/>
            <person name="Copeland A."/>
            <person name="Chen I.A."/>
            <person name="Ivanova N.N."/>
            <person name="Kyrpides N.C."/>
            <person name="Shapiro N."/>
            <person name="Eloe-Fadrosh E.A."/>
            <person name="Pietrasiak N."/>
        </authorList>
    </citation>
    <scope>NUCLEOTIDE SEQUENCE</scope>
    <source>
        <strain evidence="6">UHER 2000/2452</strain>
    </source>
</reference>
<dbReference type="AlphaFoldDB" id="A0A951QBF0"/>
<keyword evidence="1" id="KW-0090">Biological rhythms</keyword>
<dbReference type="Proteomes" id="UP000757435">
    <property type="component" value="Unassembled WGS sequence"/>
</dbReference>
<feature type="compositionally biased region" description="Low complexity" evidence="3">
    <location>
        <begin position="8"/>
        <end position="20"/>
    </location>
</feature>
<organism evidence="6 7">
    <name type="scientific">Drouetiella hepatica Uher 2000/2452</name>
    <dbReference type="NCBI Taxonomy" id="904376"/>
    <lineage>
        <taxon>Bacteria</taxon>
        <taxon>Bacillati</taxon>
        <taxon>Cyanobacteriota</taxon>
        <taxon>Cyanophyceae</taxon>
        <taxon>Oculatellales</taxon>
        <taxon>Oculatellaceae</taxon>
        <taxon>Drouetiella</taxon>
    </lineage>
</organism>
<protein>
    <recommendedName>
        <fullName evidence="2">Circadian clock oscillator protein KaiA</fullName>
    </recommendedName>
</protein>